<dbReference type="GO" id="GO:0009507">
    <property type="term" value="C:chloroplast"/>
    <property type="evidence" value="ECO:0007669"/>
    <property type="project" value="TreeGrafter"/>
</dbReference>
<protein>
    <submittedName>
        <fullName evidence="1">Uncharacterized protein</fullName>
    </submittedName>
</protein>
<dbReference type="PANTHER" id="PTHR36725:SF1">
    <property type="entry name" value="SENESCENCE-ASSOCIATED PROTEIN AAF, CHLOROLPLASTIC"/>
    <property type="match status" value="1"/>
</dbReference>
<comment type="caution">
    <text evidence="1">The sequence shown here is derived from an EMBL/GenBank/DDBJ whole genome shotgun (WGS) entry which is preliminary data.</text>
</comment>
<dbReference type="PANTHER" id="PTHR36725">
    <property type="entry name" value="SENESCENCE-ASSOCIATED PROTEIN AAF, CHLOROLPLASTIC"/>
    <property type="match status" value="1"/>
</dbReference>
<dbReference type="InterPro" id="IPR044973">
    <property type="entry name" value="AAF-like"/>
</dbReference>
<evidence type="ECO:0000313" key="2">
    <source>
        <dbReference type="Proteomes" id="UP001157418"/>
    </source>
</evidence>
<sequence length="91" mass="10108">MLKGGGYGIDYTDPEELELLVATLMDLDAMDGKWSVSLLTKCSTSPYVKRRKALANALLVAPSMCTLGNAGMRALQHLISRALRWYQQLYL</sequence>
<proteinExistence type="predicted"/>
<evidence type="ECO:0000313" key="1">
    <source>
        <dbReference type="EMBL" id="CAH1426558.1"/>
    </source>
</evidence>
<dbReference type="Proteomes" id="UP001157418">
    <property type="component" value="Unassembled WGS sequence"/>
</dbReference>
<dbReference type="GO" id="GO:0034599">
    <property type="term" value="P:cellular response to oxidative stress"/>
    <property type="evidence" value="ECO:0007669"/>
    <property type="project" value="TreeGrafter"/>
</dbReference>
<reference evidence="1 2" key="1">
    <citation type="submission" date="2022-01" db="EMBL/GenBank/DDBJ databases">
        <authorList>
            <person name="Xiong W."/>
            <person name="Schranz E."/>
        </authorList>
    </citation>
    <scope>NUCLEOTIDE SEQUENCE [LARGE SCALE GENOMIC DNA]</scope>
</reference>
<accession>A0AAU9MPF3</accession>
<dbReference type="GO" id="GO:0010150">
    <property type="term" value="P:leaf senescence"/>
    <property type="evidence" value="ECO:0007669"/>
    <property type="project" value="InterPro"/>
</dbReference>
<dbReference type="AlphaFoldDB" id="A0AAU9MPF3"/>
<keyword evidence="2" id="KW-1185">Reference proteome</keyword>
<organism evidence="1 2">
    <name type="scientific">Lactuca virosa</name>
    <dbReference type="NCBI Taxonomy" id="75947"/>
    <lineage>
        <taxon>Eukaryota</taxon>
        <taxon>Viridiplantae</taxon>
        <taxon>Streptophyta</taxon>
        <taxon>Embryophyta</taxon>
        <taxon>Tracheophyta</taxon>
        <taxon>Spermatophyta</taxon>
        <taxon>Magnoliopsida</taxon>
        <taxon>eudicotyledons</taxon>
        <taxon>Gunneridae</taxon>
        <taxon>Pentapetalae</taxon>
        <taxon>asterids</taxon>
        <taxon>campanulids</taxon>
        <taxon>Asterales</taxon>
        <taxon>Asteraceae</taxon>
        <taxon>Cichorioideae</taxon>
        <taxon>Cichorieae</taxon>
        <taxon>Lactucinae</taxon>
        <taxon>Lactuca</taxon>
    </lineage>
</organism>
<name>A0AAU9MPF3_9ASTR</name>
<dbReference type="EMBL" id="CAKMRJ010002223">
    <property type="protein sequence ID" value="CAH1426558.1"/>
    <property type="molecule type" value="Genomic_DNA"/>
</dbReference>
<gene>
    <name evidence="1" type="ORF">LVIROSA_LOCUS13631</name>
</gene>